<dbReference type="Gene3D" id="3.90.1300.10">
    <property type="entry name" value="Amidase signature (AS) domain"/>
    <property type="match status" value="1"/>
</dbReference>
<dbReference type="GO" id="GO:0003824">
    <property type="term" value="F:catalytic activity"/>
    <property type="evidence" value="ECO:0007669"/>
    <property type="project" value="InterPro"/>
</dbReference>
<proteinExistence type="inferred from homology"/>
<protein>
    <recommendedName>
        <fullName evidence="2">Amidase domain-containing protein</fullName>
    </recommendedName>
</protein>
<evidence type="ECO:0000259" key="2">
    <source>
        <dbReference type="Pfam" id="PF01425"/>
    </source>
</evidence>
<dbReference type="Pfam" id="PF01425">
    <property type="entry name" value="Amidase"/>
    <property type="match status" value="1"/>
</dbReference>
<evidence type="ECO:0000313" key="4">
    <source>
        <dbReference type="Proteomes" id="UP000279259"/>
    </source>
</evidence>
<dbReference type="InterPro" id="IPR020556">
    <property type="entry name" value="Amidase_CS"/>
</dbReference>
<dbReference type="OrthoDB" id="1879366at2759"/>
<feature type="domain" description="Amidase" evidence="2">
    <location>
        <begin position="88"/>
        <end position="520"/>
    </location>
</feature>
<evidence type="ECO:0000256" key="1">
    <source>
        <dbReference type="ARBA" id="ARBA00009199"/>
    </source>
</evidence>
<gene>
    <name evidence="3" type="ORF">EHS25_009112</name>
</gene>
<dbReference type="InterPro" id="IPR023631">
    <property type="entry name" value="Amidase_dom"/>
</dbReference>
<organism evidence="3 4">
    <name type="scientific">Saitozyma podzolica</name>
    <dbReference type="NCBI Taxonomy" id="1890683"/>
    <lineage>
        <taxon>Eukaryota</taxon>
        <taxon>Fungi</taxon>
        <taxon>Dikarya</taxon>
        <taxon>Basidiomycota</taxon>
        <taxon>Agaricomycotina</taxon>
        <taxon>Tremellomycetes</taxon>
        <taxon>Tremellales</taxon>
        <taxon>Trimorphomycetaceae</taxon>
        <taxon>Saitozyma</taxon>
    </lineage>
</organism>
<sequence length="536" mass="57572">MSTASLLVSEGNPVTIDVLRRVVKDHLPGVSFSPRDEQDYLLLLQALHTSVDPIFELPDYIPDPDLDRFPRKDIHVPKPEENKNKGWAMRVTVQDSQPNDGPLKGRTFAVKDNYAVAGVIANNGTPVCGDWVPKLDAEIVQRCLKAGATLLGKASTENSSCCPSSFSSMTGPVHNPYAFGRTTGGSSSGCACLVSGGEVDMALGADQGGSIRMPAAFVGIVGLKPTVGLVPYTGIMSLDYNIDHAGPMTKNVMDNALLLSVIAGDDGIDDRQGPGVPLKGQTPEYHKILEANAAKGVSGMKIGILTEAFDWPLMDPRVAESVKAAASKFAELGATVEEVSIPRHKLAPSIWVAGMRLSSSLSLKGYQSGRRQLFLNDLQEKKFPLTQEKADDTYCAVLNLIIGGMYSWETFGPSFYGKAMNLTRELKDMYDAKLAEYDVLITPTTPFVANTHASPSDGPIGKISKSLGQNVNTGIFNSTGHPGLSIPCGMLTPNDGEGDQTVKLPVGMQLVGKLFDEQTLYQAAYAWEQAFDWKSL</sequence>
<dbReference type="SUPFAM" id="SSF75304">
    <property type="entry name" value="Amidase signature (AS) enzymes"/>
    <property type="match status" value="1"/>
</dbReference>
<comment type="similarity">
    <text evidence="1">Belongs to the amidase family.</text>
</comment>
<dbReference type="PANTHER" id="PTHR11895:SF170">
    <property type="entry name" value="AMIDASE"/>
    <property type="match status" value="1"/>
</dbReference>
<dbReference type="Proteomes" id="UP000279259">
    <property type="component" value="Unassembled WGS sequence"/>
</dbReference>
<dbReference type="InterPro" id="IPR036928">
    <property type="entry name" value="AS_sf"/>
</dbReference>
<dbReference type="EMBL" id="RSCD01000007">
    <property type="protein sequence ID" value="RSH91743.1"/>
    <property type="molecule type" value="Genomic_DNA"/>
</dbReference>
<dbReference type="AlphaFoldDB" id="A0A427YKW7"/>
<reference evidence="3 4" key="1">
    <citation type="submission" date="2018-11" db="EMBL/GenBank/DDBJ databases">
        <title>Genome sequence of Saitozyma podzolica DSM 27192.</title>
        <authorList>
            <person name="Aliyu H."/>
            <person name="Gorte O."/>
            <person name="Ochsenreither K."/>
        </authorList>
    </citation>
    <scope>NUCLEOTIDE SEQUENCE [LARGE SCALE GENOMIC DNA]</scope>
    <source>
        <strain evidence="3 4">DSM 27192</strain>
    </source>
</reference>
<keyword evidence="4" id="KW-1185">Reference proteome</keyword>
<dbReference type="PROSITE" id="PS00571">
    <property type="entry name" value="AMIDASES"/>
    <property type="match status" value="1"/>
</dbReference>
<accession>A0A427YKW7</accession>
<dbReference type="PANTHER" id="PTHR11895">
    <property type="entry name" value="TRANSAMIDASE"/>
    <property type="match status" value="1"/>
</dbReference>
<evidence type="ECO:0000313" key="3">
    <source>
        <dbReference type="EMBL" id="RSH91743.1"/>
    </source>
</evidence>
<name>A0A427YKW7_9TREE</name>
<dbReference type="STRING" id="1890683.A0A427YKW7"/>
<dbReference type="InterPro" id="IPR000120">
    <property type="entry name" value="Amidase"/>
</dbReference>
<comment type="caution">
    <text evidence="3">The sequence shown here is derived from an EMBL/GenBank/DDBJ whole genome shotgun (WGS) entry which is preliminary data.</text>
</comment>